<protein>
    <submittedName>
        <fullName evidence="2">Mitochondrial protein</fullName>
    </submittedName>
</protein>
<dbReference type="InterPro" id="IPR001584">
    <property type="entry name" value="Integrase_cat-core"/>
</dbReference>
<comment type="caution">
    <text evidence="2">The sequence shown here is derived from an EMBL/GenBank/DDBJ whole genome shotgun (WGS) entry which is preliminary data.</text>
</comment>
<dbReference type="InterPro" id="IPR036397">
    <property type="entry name" value="RNaseH_sf"/>
</dbReference>
<organism evidence="2 3">
    <name type="scientific">Mucuna pruriens</name>
    <name type="common">Velvet bean</name>
    <name type="synonym">Dolichos pruriens</name>
    <dbReference type="NCBI Taxonomy" id="157652"/>
    <lineage>
        <taxon>Eukaryota</taxon>
        <taxon>Viridiplantae</taxon>
        <taxon>Streptophyta</taxon>
        <taxon>Embryophyta</taxon>
        <taxon>Tracheophyta</taxon>
        <taxon>Spermatophyta</taxon>
        <taxon>Magnoliopsida</taxon>
        <taxon>eudicotyledons</taxon>
        <taxon>Gunneridae</taxon>
        <taxon>Pentapetalae</taxon>
        <taxon>rosids</taxon>
        <taxon>fabids</taxon>
        <taxon>Fabales</taxon>
        <taxon>Fabaceae</taxon>
        <taxon>Papilionoideae</taxon>
        <taxon>50 kb inversion clade</taxon>
        <taxon>NPAAA clade</taxon>
        <taxon>indigoferoid/millettioid clade</taxon>
        <taxon>Phaseoleae</taxon>
        <taxon>Mucuna</taxon>
    </lineage>
</organism>
<dbReference type="InterPro" id="IPR012337">
    <property type="entry name" value="RNaseH-like_sf"/>
</dbReference>
<dbReference type="OrthoDB" id="414945at2759"/>
<gene>
    <name evidence="2" type="ORF">CR513_15023</name>
</gene>
<sequence length="244" mass="28747">MRLLLDNGTKFVNLELSKFLKDNGVVHDLMCVNTPQQNGVAEKKNRHLLEVARALLFQTFVLNSQYQRLVGKLIYLSHTRPNIAYGVSVVSQFMHDHRERHLQVVERILHYLKASPGKGLLFRKEEILSVKIYTDANYAGLVVDRRFTSRYCMFMGENLVTWRSKKQNVMKIILGDLKTKRIKIDKHFIKEKLDNELIVTTHVPTRLPATRFQQLNDKLGMIDIHLQTWREFLRHCKYLIRYGR</sequence>
<keyword evidence="3" id="KW-1185">Reference proteome</keyword>
<dbReference type="PANTHER" id="PTHR11439:SF463">
    <property type="entry name" value="REVERSE TRANSCRIPTASE TY1_COPIA-TYPE DOMAIN-CONTAINING PROTEIN"/>
    <property type="match status" value="1"/>
</dbReference>
<accession>A0A371HFS1</accession>
<dbReference type="GO" id="GO:0015074">
    <property type="term" value="P:DNA integration"/>
    <property type="evidence" value="ECO:0007669"/>
    <property type="project" value="InterPro"/>
</dbReference>
<dbReference type="GO" id="GO:0003676">
    <property type="term" value="F:nucleic acid binding"/>
    <property type="evidence" value="ECO:0007669"/>
    <property type="project" value="InterPro"/>
</dbReference>
<dbReference type="SUPFAM" id="SSF53098">
    <property type="entry name" value="Ribonuclease H-like"/>
    <property type="match status" value="1"/>
</dbReference>
<evidence type="ECO:0000313" key="3">
    <source>
        <dbReference type="Proteomes" id="UP000257109"/>
    </source>
</evidence>
<evidence type="ECO:0000259" key="1">
    <source>
        <dbReference type="PROSITE" id="PS50994"/>
    </source>
</evidence>
<dbReference type="PANTHER" id="PTHR11439">
    <property type="entry name" value="GAG-POL-RELATED RETROTRANSPOSON"/>
    <property type="match status" value="1"/>
</dbReference>
<dbReference type="PROSITE" id="PS50994">
    <property type="entry name" value="INTEGRASE"/>
    <property type="match status" value="1"/>
</dbReference>
<proteinExistence type="predicted"/>
<feature type="domain" description="Integrase catalytic" evidence="1">
    <location>
        <begin position="1"/>
        <end position="97"/>
    </location>
</feature>
<dbReference type="AlphaFoldDB" id="A0A371HFS1"/>
<feature type="non-terminal residue" evidence="2">
    <location>
        <position position="1"/>
    </location>
</feature>
<dbReference type="EMBL" id="QJKJ01002721">
    <property type="protein sequence ID" value="RDY01625.1"/>
    <property type="molecule type" value="Genomic_DNA"/>
</dbReference>
<evidence type="ECO:0000313" key="2">
    <source>
        <dbReference type="EMBL" id="RDY01625.1"/>
    </source>
</evidence>
<dbReference type="CDD" id="cd09272">
    <property type="entry name" value="RNase_HI_RT_Ty1"/>
    <property type="match status" value="1"/>
</dbReference>
<name>A0A371HFS1_MUCPR</name>
<dbReference type="Proteomes" id="UP000257109">
    <property type="component" value="Unassembled WGS sequence"/>
</dbReference>
<reference evidence="2" key="1">
    <citation type="submission" date="2018-05" db="EMBL/GenBank/DDBJ databases">
        <title>Draft genome of Mucuna pruriens seed.</title>
        <authorList>
            <person name="Nnadi N.E."/>
            <person name="Vos R."/>
            <person name="Hasami M.H."/>
            <person name="Devisetty U.K."/>
            <person name="Aguiy J.C."/>
        </authorList>
    </citation>
    <scope>NUCLEOTIDE SEQUENCE [LARGE SCALE GENOMIC DNA]</scope>
    <source>
        <strain evidence="2">JCA_2017</strain>
    </source>
</reference>
<dbReference type="Gene3D" id="3.30.420.10">
    <property type="entry name" value="Ribonuclease H-like superfamily/Ribonuclease H"/>
    <property type="match status" value="1"/>
</dbReference>